<keyword evidence="2" id="KW-1185">Reference proteome</keyword>
<comment type="caution">
    <text evidence="1">The sequence shown here is derived from an EMBL/GenBank/DDBJ whole genome shotgun (WGS) entry which is preliminary data.</text>
</comment>
<evidence type="ECO:0000313" key="2">
    <source>
        <dbReference type="Proteomes" id="UP000321058"/>
    </source>
</evidence>
<dbReference type="RefSeq" id="WP_147157203.1">
    <property type="nucleotide sequence ID" value="NZ_BKAJ01000274.1"/>
</dbReference>
<reference evidence="1 2" key="1">
    <citation type="submission" date="2019-07" db="EMBL/GenBank/DDBJ databases">
        <title>Whole genome shotgun sequence of Reyranella soli NBRC 108950.</title>
        <authorList>
            <person name="Hosoyama A."/>
            <person name="Uohara A."/>
            <person name="Ohji S."/>
            <person name="Ichikawa N."/>
        </authorList>
    </citation>
    <scope>NUCLEOTIDE SEQUENCE [LARGE SCALE GENOMIC DNA]</scope>
    <source>
        <strain evidence="1 2">NBRC 108950</strain>
    </source>
</reference>
<dbReference type="AlphaFoldDB" id="A0A512NSK4"/>
<dbReference type="Proteomes" id="UP000321058">
    <property type="component" value="Unassembled WGS sequence"/>
</dbReference>
<organism evidence="1 2">
    <name type="scientific">Reyranella soli</name>
    <dbReference type="NCBI Taxonomy" id="1230389"/>
    <lineage>
        <taxon>Bacteria</taxon>
        <taxon>Pseudomonadati</taxon>
        <taxon>Pseudomonadota</taxon>
        <taxon>Alphaproteobacteria</taxon>
        <taxon>Hyphomicrobiales</taxon>
        <taxon>Reyranellaceae</taxon>
        <taxon>Reyranella</taxon>
    </lineage>
</organism>
<proteinExistence type="predicted"/>
<dbReference type="EMBL" id="BKAJ01000274">
    <property type="protein sequence ID" value="GEP61927.1"/>
    <property type="molecule type" value="Genomic_DNA"/>
</dbReference>
<name>A0A512NSK4_9HYPH</name>
<evidence type="ECO:0000313" key="1">
    <source>
        <dbReference type="EMBL" id="GEP61927.1"/>
    </source>
</evidence>
<accession>A0A512NSK4</accession>
<gene>
    <name evidence="1" type="ORF">RSO01_90930</name>
</gene>
<protein>
    <submittedName>
        <fullName evidence="1">Uncharacterized protein</fullName>
    </submittedName>
</protein>
<sequence length="85" mass="9546">MAIEEPTTKPRTLFDVNHELHDLMLRIETASDIVLDVAQPLHDREATHYIITRLSFCCEIIDEACAKVRQLGDEAQSIGREAGLA</sequence>